<evidence type="ECO:0000313" key="1">
    <source>
        <dbReference type="EMBL" id="KAI7940924.1"/>
    </source>
</evidence>
<evidence type="ECO:0000313" key="2">
    <source>
        <dbReference type="Proteomes" id="UP001060170"/>
    </source>
</evidence>
<name>A0ACC0DXK6_9BASI</name>
<reference evidence="2" key="2">
    <citation type="journal article" date="2018" name="Mol. Plant Microbe Interact.">
        <title>Genome sequence resources for the wheat stripe rust pathogen (Puccinia striiformis f. sp. tritici) and the barley stripe rust pathogen (Puccinia striiformis f. sp. hordei).</title>
        <authorList>
            <person name="Xia C."/>
            <person name="Wang M."/>
            <person name="Yin C."/>
            <person name="Cornejo O.E."/>
            <person name="Hulbert S.H."/>
            <person name="Chen X."/>
        </authorList>
    </citation>
    <scope>NUCLEOTIDE SEQUENCE [LARGE SCALE GENOMIC DNA]</scope>
    <source>
        <strain evidence="2">93-210</strain>
    </source>
</reference>
<proteinExistence type="predicted"/>
<dbReference type="Proteomes" id="UP001060170">
    <property type="component" value="Chromosome 13"/>
</dbReference>
<reference evidence="1 2" key="3">
    <citation type="journal article" date="2022" name="Microbiol. Spectr.">
        <title>Folding features and dynamics of 3D genome architecture in plant fungal pathogens.</title>
        <authorList>
            <person name="Xia C."/>
        </authorList>
    </citation>
    <scope>NUCLEOTIDE SEQUENCE [LARGE SCALE GENOMIC DNA]</scope>
    <source>
        <strain evidence="1 2">93-210</strain>
    </source>
</reference>
<sequence>MDLYKGPDNRKPGPVSAAKLPSRNKAPPSSSQTRILLELSRDCYGEAFTIFLTEDKLKALKMKPESHVDMDDAFE</sequence>
<accession>A0ACC0DXK6</accession>
<organism evidence="1 2">
    <name type="scientific">Puccinia striiformis f. sp. tritici</name>
    <dbReference type="NCBI Taxonomy" id="168172"/>
    <lineage>
        <taxon>Eukaryota</taxon>
        <taxon>Fungi</taxon>
        <taxon>Dikarya</taxon>
        <taxon>Basidiomycota</taxon>
        <taxon>Pucciniomycotina</taxon>
        <taxon>Pucciniomycetes</taxon>
        <taxon>Pucciniales</taxon>
        <taxon>Pucciniaceae</taxon>
        <taxon>Puccinia</taxon>
    </lineage>
</organism>
<gene>
    <name evidence="1" type="ORF">MJO28_013209</name>
</gene>
<keyword evidence="2" id="KW-1185">Reference proteome</keyword>
<comment type="caution">
    <text evidence="1">The sequence shown here is derived from an EMBL/GenBank/DDBJ whole genome shotgun (WGS) entry which is preliminary data.</text>
</comment>
<dbReference type="EMBL" id="CM045877">
    <property type="protein sequence ID" value="KAI7940924.1"/>
    <property type="molecule type" value="Genomic_DNA"/>
</dbReference>
<reference evidence="2" key="1">
    <citation type="journal article" date="2018" name="BMC Genomics">
        <title>Genomic insights into host adaptation between the wheat stripe rust pathogen (Puccinia striiformis f. sp. tritici) and the barley stripe rust pathogen (Puccinia striiformis f. sp. hordei).</title>
        <authorList>
            <person name="Xia C."/>
            <person name="Wang M."/>
            <person name="Yin C."/>
            <person name="Cornejo O.E."/>
            <person name="Hulbert S.H."/>
            <person name="Chen X."/>
        </authorList>
    </citation>
    <scope>NUCLEOTIDE SEQUENCE [LARGE SCALE GENOMIC DNA]</scope>
    <source>
        <strain evidence="2">93-210</strain>
    </source>
</reference>
<protein>
    <submittedName>
        <fullName evidence="1">Uncharacterized protein</fullName>
    </submittedName>
</protein>